<evidence type="ECO:0000313" key="4">
    <source>
        <dbReference type="Proteomes" id="UP000051804"/>
    </source>
</evidence>
<gene>
    <name evidence="3" type="ORF">FD02_GL001840</name>
</gene>
<dbReference type="GO" id="GO:0008982">
    <property type="term" value="F:protein-N(PI)-phosphohistidine-sugar phosphotransferase activity"/>
    <property type="evidence" value="ECO:0007669"/>
    <property type="project" value="InterPro"/>
</dbReference>
<dbReference type="AlphaFoldDB" id="A0A0R1JRJ1"/>
<feature type="domain" description="PTS EIIB type-2" evidence="2">
    <location>
        <begin position="1"/>
        <end position="78"/>
    </location>
</feature>
<accession>A0A0R1JRJ1</accession>
<organism evidence="3 4">
    <name type="scientific">Lacticaseibacillus nasuensis JCM 17158</name>
    <dbReference type="NCBI Taxonomy" id="1291734"/>
    <lineage>
        <taxon>Bacteria</taxon>
        <taxon>Bacillati</taxon>
        <taxon>Bacillota</taxon>
        <taxon>Bacilli</taxon>
        <taxon>Lactobacillales</taxon>
        <taxon>Lactobacillaceae</taxon>
        <taxon>Lacticaseibacillus</taxon>
    </lineage>
</organism>
<dbReference type="EMBL" id="AZDJ01000003">
    <property type="protein sequence ID" value="KRK74005.1"/>
    <property type="molecule type" value="Genomic_DNA"/>
</dbReference>
<dbReference type="SUPFAM" id="SSF52794">
    <property type="entry name" value="PTS system IIB component-like"/>
    <property type="match status" value="1"/>
</dbReference>
<dbReference type="PATRIC" id="fig|1291734.4.peg.1890"/>
<dbReference type="STRING" id="1291734.FD02_GL001840"/>
<dbReference type="Proteomes" id="UP000051804">
    <property type="component" value="Unassembled WGS sequence"/>
</dbReference>
<reference evidence="3 4" key="1">
    <citation type="journal article" date="2015" name="Genome Announc.">
        <title>Expanding the biotechnology potential of lactobacilli through comparative genomics of 213 strains and associated genera.</title>
        <authorList>
            <person name="Sun Z."/>
            <person name="Harris H.M."/>
            <person name="McCann A."/>
            <person name="Guo C."/>
            <person name="Argimon S."/>
            <person name="Zhang W."/>
            <person name="Yang X."/>
            <person name="Jeffery I.B."/>
            <person name="Cooney J.C."/>
            <person name="Kagawa T.F."/>
            <person name="Liu W."/>
            <person name="Song Y."/>
            <person name="Salvetti E."/>
            <person name="Wrobel A."/>
            <person name="Rasinkangas P."/>
            <person name="Parkhill J."/>
            <person name="Rea M.C."/>
            <person name="O'Sullivan O."/>
            <person name="Ritari J."/>
            <person name="Douillard F.P."/>
            <person name="Paul Ross R."/>
            <person name="Yang R."/>
            <person name="Briner A.E."/>
            <person name="Felis G.E."/>
            <person name="de Vos W.M."/>
            <person name="Barrangou R."/>
            <person name="Klaenhammer T.R."/>
            <person name="Caufield P.W."/>
            <person name="Cui Y."/>
            <person name="Zhang H."/>
            <person name="O'Toole P.W."/>
        </authorList>
    </citation>
    <scope>NUCLEOTIDE SEQUENCE [LARGE SCALE GENOMIC DNA]</scope>
    <source>
        <strain evidence="3 4">JCM 17158</strain>
    </source>
</reference>
<comment type="caution">
    <text evidence="3">The sequence shown here is derived from an EMBL/GenBank/DDBJ whole genome shotgun (WGS) entry which is preliminary data.</text>
</comment>
<evidence type="ECO:0000313" key="3">
    <source>
        <dbReference type="EMBL" id="KRK74005.1"/>
    </source>
</evidence>
<evidence type="ECO:0000256" key="1">
    <source>
        <dbReference type="ARBA" id="ARBA00022679"/>
    </source>
</evidence>
<dbReference type="GO" id="GO:0009401">
    <property type="term" value="P:phosphoenolpyruvate-dependent sugar phosphotransferase system"/>
    <property type="evidence" value="ECO:0007669"/>
    <property type="project" value="InterPro"/>
</dbReference>
<dbReference type="PROSITE" id="PS51099">
    <property type="entry name" value="PTS_EIIB_TYPE_2"/>
    <property type="match status" value="1"/>
</dbReference>
<dbReference type="Gene3D" id="3.40.50.2300">
    <property type="match status" value="1"/>
</dbReference>
<name>A0A0R1JRJ1_9LACO</name>
<dbReference type="InterPro" id="IPR036095">
    <property type="entry name" value="PTS_EIIB-like_sf"/>
</dbReference>
<proteinExistence type="predicted"/>
<keyword evidence="4" id="KW-1185">Reference proteome</keyword>
<sequence length="80" mass="8794">MLKIKLNQVIDEQGWDMEVEHSSLDELDSFDGPIVVTLSDVADDLKNEGIKKEVVGITNILDKKEIETKVGAALDKIGAK</sequence>
<protein>
    <recommendedName>
        <fullName evidence="2">PTS EIIB type-2 domain-containing protein</fullName>
    </recommendedName>
</protein>
<keyword evidence="1" id="KW-0808">Transferase</keyword>
<evidence type="ECO:0000259" key="2">
    <source>
        <dbReference type="PROSITE" id="PS51099"/>
    </source>
</evidence>
<dbReference type="InterPro" id="IPR013011">
    <property type="entry name" value="PTS_EIIB_2"/>
</dbReference>